<feature type="domain" description="Insulin-like" evidence="3">
    <location>
        <begin position="30"/>
        <end position="172"/>
    </location>
</feature>
<accession>A0ABD2JZL9</accession>
<dbReference type="Proteomes" id="UP001620645">
    <property type="component" value="Unassembled WGS sequence"/>
</dbReference>
<evidence type="ECO:0000313" key="4">
    <source>
        <dbReference type="EMBL" id="KAL3096092.1"/>
    </source>
</evidence>
<gene>
    <name evidence="4" type="ORF">niasHS_005851</name>
</gene>
<evidence type="ECO:0000313" key="5">
    <source>
        <dbReference type="Proteomes" id="UP001620645"/>
    </source>
</evidence>
<dbReference type="SMART" id="SM00078">
    <property type="entry name" value="IlGF"/>
    <property type="match status" value="1"/>
</dbReference>
<evidence type="ECO:0000256" key="2">
    <source>
        <dbReference type="SAM" id="SignalP"/>
    </source>
</evidence>
<name>A0ABD2JZL9_HETSC</name>
<dbReference type="AlphaFoldDB" id="A0ABD2JZL9"/>
<comment type="caution">
    <text evidence="4">The sequence shown here is derived from an EMBL/GenBank/DDBJ whole genome shotgun (WGS) entry which is preliminary data.</text>
</comment>
<dbReference type="Pfam" id="PF00049">
    <property type="entry name" value="Insulin"/>
    <property type="match status" value="1"/>
</dbReference>
<reference evidence="4 5" key="1">
    <citation type="submission" date="2024-10" db="EMBL/GenBank/DDBJ databases">
        <authorList>
            <person name="Kim D."/>
        </authorList>
    </citation>
    <scope>NUCLEOTIDE SEQUENCE [LARGE SCALE GENOMIC DNA]</scope>
    <source>
        <strain evidence="4">Taebaek</strain>
    </source>
</reference>
<feature type="chain" id="PRO_5044741009" description="Insulin-like domain-containing protein" evidence="2">
    <location>
        <begin position="30"/>
        <end position="187"/>
    </location>
</feature>
<dbReference type="EMBL" id="JBICCN010000078">
    <property type="protein sequence ID" value="KAL3096092.1"/>
    <property type="molecule type" value="Genomic_DNA"/>
</dbReference>
<dbReference type="InterPro" id="IPR016179">
    <property type="entry name" value="Insulin-like"/>
</dbReference>
<keyword evidence="5" id="KW-1185">Reference proteome</keyword>
<organism evidence="4 5">
    <name type="scientific">Heterodera schachtii</name>
    <name type="common">Sugarbeet cyst nematode worm</name>
    <name type="synonym">Tylenchus schachtii</name>
    <dbReference type="NCBI Taxonomy" id="97005"/>
    <lineage>
        <taxon>Eukaryota</taxon>
        <taxon>Metazoa</taxon>
        <taxon>Ecdysozoa</taxon>
        <taxon>Nematoda</taxon>
        <taxon>Chromadorea</taxon>
        <taxon>Rhabditida</taxon>
        <taxon>Tylenchina</taxon>
        <taxon>Tylenchomorpha</taxon>
        <taxon>Tylenchoidea</taxon>
        <taxon>Heteroderidae</taxon>
        <taxon>Heteroderinae</taxon>
        <taxon>Heterodera</taxon>
    </lineage>
</organism>
<evidence type="ECO:0000256" key="1">
    <source>
        <dbReference type="ARBA" id="ARBA00022729"/>
    </source>
</evidence>
<keyword evidence="1 2" id="KW-0732">Signal</keyword>
<proteinExistence type="predicted"/>
<feature type="signal peptide" evidence="2">
    <location>
        <begin position="1"/>
        <end position="29"/>
    </location>
</feature>
<dbReference type="SUPFAM" id="SSF56994">
    <property type="entry name" value="Insulin-like"/>
    <property type="match status" value="1"/>
</dbReference>
<sequence>MRRHFLSLSARSLCLFFGFFITFHQIGTSKRLCGQMLTRELKRVCTKQGMKGPCLHGAANFAPVQKKRGGDSFVPVPSLWNPLAKWVSAVPTSAPLFVLDNNSAALGQPFSSWPSKRTNEGKFLQNFYSMKRRNGENRRGLIGQQRLKRARGIVDKCCSAEGCDDAFLDSFCCDETEEKAFRANHKI</sequence>
<dbReference type="InterPro" id="IPR036438">
    <property type="entry name" value="Insulin-like_sf"/>
</dbReference>
<dbReference type="Gene3D" id="1.10.100.10">
    <property type="entry name" value="Insulin-like"/>
    <property type="match status" value="1"/>
</dbReference>
<protein>
    <recommendedName>
        <fullName evidence="3">Insulin-like domain-containing protein</fullName>
    </recommendedName>
</protein>
<evidence type="ECO:0000259" key="3">
    <source>
        <dbReference type="SMART" id="SM00078"/>
    </source>
</evidence>